<comment type="subcellular location">
    <subcellularLocation>
        <location evidence="1">Cell outer membrane</location>
        <topology evidence="1">Multi-pass membrane protein</topology>
    </subcellularLocation>
</comment>
<keyword evidence="3" id="KW-1134">Transmembrane beta strand</keyword>
<dbReference type="GO" id="GO:0009279">
    <property type="term" value="C:cell outer membrane"/>
    <property type="evidence" value="ECO:0007669"/>
    <property type="project" value="UniProtKB-SubCell"/>
</dbReference>
<evidence type="ECO:0000256" key="7">
    <source>
        <dbReference type="ARBA" id="ARBA00023237"/>
    </source>
</evidence>
<name>A0A8S0WLB0_9GAMM</name>
<dbReference type="SUPFAM" id="SSF56935">
    <property type="entry name" value="Porins"/>
    <property type="match status" value="1"/>
</dbReference>
<evidence type="ECO:0000256" key="6">
    <source>
        <dbReference type="ARBA" id="ARBA00023136"/>
    </source>
</evidence>
<evidence type="ECO:0000256" key="3">
    <source>
        <dbReference type="ARBA" id="ARBA00022452"/>
    </source>
</evidence>
<evidence type="ECO:0000313" key="9">
    <source>
        <dbReference type="EMBL" id="CAA9892500.1"/>
    </source>
</evidence>
<dbReference type="PANTHER" id="PTHR32552">
    <property type="entry name" value="FERRICHROME IRON RECEPTOR-RELATED"/>
    <property type="match status" value="1"/>
</dbReference>
<keyword evidence="2" id="KW-0813">Transport</keyword>
<evidence type="ECO:0000256" key="4">
    <source>
        <dbReference type="ARBA" id="ARBA00022692"/>
    </source>
</evidence>
<sequence>MPGFWFLKGGLEIIFIRSESYNLILASYYFSYGLPLILPQKLFFSPLITPTLNLSKARIWKPVPKWIFLMAGLVQPGRCAVWKKPMREPPILPIRPGIFWPGSSEPTVFEFGLAADLLPAWSLSATCAYLDAEVTKPNNRATGLVRGISKSLEGKISVNVPENSGVGWASYLITPEWEIGGGVSMASSGFSDTFNEVALPGYARLNATVAYHRKYFDIQTNVFNLLDKVYYESGQTNTSLAGDAAFGANNAASKY</sequence>
<gene>
    <name evidence="9" type="ORF">METHB2_70107</name>
</gene>
<keyword evidence="6" id="KW-0472">Membrane</keyword>
<evidence type="ECO:0000256" key="1">
    <source>
        <dbReference type="ARBA" id="ARBA00004571"/>
    </source>
</evidence>
<dbReference type="Proteomes" id="UP000494216">
    <property type="component" value="Unassembled WGS sequence"/>
</dbReference>
<evidence type="ECO:0000259" key="8">
    <source>
        <dbReference type="Pfam" id="PF00593"/>
    </source>
</evidence>
<dbReference type="InterPro" id="IPR000531">
    <property type="entry name" value="Beta-barrel_TonB"/>
</dbReference>
<evidence type="ECO:0000256" key="2">
    <source>
        <dbReference type="ARBA" id="ARBA00022448"/>
    </source>
</evidence>
<dbReference type="Pfam" id="PF00593">
    <property type="entry name" value="TonB_dep_Rec_b-barrel"/>
    <property type="match status" value="1"/>
</dbReference>
<dbReference type="AlphaFoldDB" id="A0A8S0WLB0"/>
<keyword evidence="7" id="KW-0998">Cell outer membrane</keyword>
<dbReference type="GO" id="GO:0015344">
    <property type="term" value="F:siderophore uptake transmembrane transporter activity"/>
    <property type="evidence" value="ECO:0007669"/>
    <property type="project" value="TreeGrafter"/>
</dbReference>
<proteinExistence type="predicted"/>
<dbReference type="EMBL" id="CADCXN010000102">
    <property type="protein sequence ID" value="CAA9892500.1"/>
    <property type="molecule type" value="Genomic_DNA"/>
</dbReference>
<keyword evidence="4" id="KW-0812">Transmembrane</keyword>
<dbReference type="PANTHER" id="PTHR32552:SF82">
    <property type="entry name" value="FCUA PROTEIN"/>
    <property type="match status" value="1"/>
</dbReference>
<dbReference type="InterPro" id="IPR039426">
    <property type="entry name" value="TonB-dep_rcpt-like"/>
</dbReference>
<keyword evidence="10" id="KW-1185">Reference proteome</keyword>
<protein>
    <recommendedName>
        <fullName evidence="8">TonB-dependent receptor-like beta-barrel domain-containing protein</fullName>
    </recommendedName>
</protein>
<keyword evidence="5" id="KW-0798">TonB box</keyword>
<reference evidence="9 10" key="1">
    <citation type="submission" date="2020-02" db="EMBL/GenBank/DDBJ databases">
        <authorList>
            <person name="Hogendoorn C."/>
        </authorList>
    </citation>
    <scope>NUCLEOTIDE SEQUENCE [LARGE SCALE GENOMIC DNA]</scope>
    <source>
        <strain evidence="9">METHB21</strain>
    </source>
</reference>
<dbReference type="InterPro" id="IPR036942">
    <property type="entry name" value="Beta-barrel_TonB_sf"/>
</dbReference>
<feature type="domain" description="TonB-dependent receptor-like beta-barrel" evidence="8">
    <location>
        <begin position="109"/>
        <end position="225"/>
    </location>
</feature>
<evidence type="ECO:0000313" key="10">
    <source>
        <dbReference type="Proteomes" id="UP000494216"/>
    </source>
</evidence>
<dbReference type="Gene3D" id="2.40.170.20">
    <property type="entry name" value="TonB-dependent receptor, beta-barrel domain"/>
    <property type="match status" value="1"/>
</dbReference>
<comment type="caution">
    <text evidence="9">The sequence shown here is derived from an EMBL/GenBank/DDBJ whole genome shotgun (WGS) entry which is preliminary data.</text>
</comment>
<organism evidence="9 10">
    <name type="scientific">Candidatus Methylobacter favarea</name>
    <dbReference type="NCBI Taxonomy" id="2707345"/>
    <lineage>
        <taxon>Bacteria</taxon>
        <taxon>Pseudomonadati</taxon>
        <taxon>Pseudomonadota</taxon>
        <taxon>Gammaproteobacteria</taxon>
        <taxon>Methylococcales</taxon>
        <taxon>Methylococcaceae</taxon>
        <taxon>Methylobacter</taxon>
    </lineage>
</organism>
<evidence type="ECO:0000256" key="5">
    <source>
        <dbReference type="ARBA" id="ARBA00023077"/>
    </source>
</evidence>
<accession>A0A8S0WLB0</accession>